<dbReference type="RefSeq" id="WP_181501609.1">
    <property type="nucleotide sequence ID" value="NZ_JACDUH010000003.1"/>
</dbReference>
<proteinExistence type="predicted"/>
<organism evidence="1 2">
    <name type="scientific">Methanococcus maripaludis</name>
    <name type="common">Methanococcus deltae</name>
    <dbReference type="NCBI Taxonomy" id="39152"/>
    <lineage>
        <taxon>Archaea</taxon>
        <taxon>Methanobacteriati</taxon>
        <taxon>Methanobacteriota</taxon>
        <taxon>Methanomada group</taxon>
        <taxon>Methanococci</taxon>
        <taxon>Methanococcales</taxon>
        <taxon>Methanococcaceae</taxon>
        <taxon>Methanococcus</taxon>
    </lineage>
</organism>
<gene>
    <name evidence="1" type="ORF">HNP86_001948</name>
</gene>
<evidence type="ECO:0000313" key="1">
    <source>
        <dbReference type="EMBL" id="MBA2851789.1"/>
    </source>
</evidence>
<dbReference type="Proteomes" id="UP000564425">
    <property type="component" value="Unassembled WGS sequence"/>
</dbReference>
<evidence type="ECO:0000313" key="2">
    <source>
        <dbReference type="Proteomes" id="UP000564425"/>
    </source>
</evidence>
<sequence length="257" mass="28237">MFSNLFGMDNTGKDNGAAVAADNNDNIKRTYDAMVQATGNVAVHHKYADFSEKPLGWNFGISMDESKLEHQRVIKSFDCMAHKIVDKRYTSCAVMHETGQWIGREIANGNIKPETMKAIYGDDVVKASEHEVKVLMRSSGVELNDRRLEAAIAAWPLTGYVPNGAPIINANAMIGVMNEGLIELYDQYWGQVYELVARSNNRRPSGKSILVSKCNLMTYDDLNVAMSAAQTTKTKKKDTGNDIFGGIIGGTSSLFGL</sequence>
<accession>A0A7J9NVS9</accession>
<dbReference type="EMBL" id="JACDUH010000003">
    <property type="protein sequence ID" value="MBA2851789.1"/>
    <property type="molecule type" value="Genomic_DNA"/>
</dbReference>
<dbReference type="AlphaFoldDB" id="A0A7J9NVS9"/>
<name>A0A7J9NVS9_METMI</name>
<protein>
    <submittedName>
        <fullName evidence="1">Uncharacterized protein</fullName>
    </submittedName>
</protein>
<comment type="caution">
    <text evidence="1">The sequence shown here is derived from an EMBL/GenBank/DDBJ whole genome shotgun (WGS) entry which is preliminary data.</text>
</comment>
<reference evidence="1 2" key="1">
    <citation type="submission" date="2020-07" db="EMBL/GenBank/DDBJ databases">
        <title>Genomic Encyclopedia of Type Strains, Phase IV (KMG-V): Genome sequencing to study the core and pangenomes of soil and plant-associated prokaryotes.</title>
        <authorList>
            <person name="Whitman W."/>
        </authorList>
    </citation>
    <scope>NUCLEOTIDE SEQUENCE [LARGE SCALE GENOMIC DNA]</scope>
    <source>
        <strain evidence="1 2">A1</strain>
    </source>
</reference>